<dbReference type="PANTHER" id="PTHR13847:SF289">
    <property type="entry name" value="GLYCINE OXIDASE"/>
    <property type="match status" value="1"/>
</dbReference>
<dbReference type="Pfam" id="PF01266">
    <property type="entry name" value="DAO"/>
    <property type="match status" value="1"/>
</dbReference>
<dbReference type="Gene3D" id="3.50.50.60">
    <property type="entry name" value="FAD/NAD(P)-binding domain"/>
    <property type="match status" value="2"/>
</dbReference>
<accession>A0ABT5YKK2</accession>
<dbReference type="InterPro" id="IPR006076">
    <property type="entry name" value="FAD-dep_OxRdtase"/>
</dbReference>
<reference evidence="3 4" key="1">
    <citation type="submission" date="2023-03" db="EMBL/GenBank/DDBJ databases">
        <title>Fodinicurvata sp. CAU 1616 isolated from sea sendiment.</title>
        <authorList>
            <person name="Kim W."/>
        </authorList>
    </citation>
    <scope>NUCLEOTIDE SEQUENCE [LARGE SCALE GENOMIC DNA]</scope>
    <source>
        <strain evidence="3 4">CAU 1616</strain>
    </source>
</reference>
<gene>
    <name evidence="3" type="ORF">P2G67_05310</name>
</gene>
<dbReference type="EMBL" id="JARHUD010000003">
    <property type="protein sequence ID" value="MDF2095388.1"/>
    <property type="molecule type" value="Genomic_DNA"/>
</dbReference>
<keyword evidence="1" id="KW-0560">Oxidoreductase</keyword>
<evidence type="ECO:0000256" key="1">
    <source>
        <dbReference type="ARBA" id="ARBA00023002"/>
    </source>
</evidence>
<dbReference type="PANTHER" id="PTHR13847">
    <property type="entry name" value="SARCOSINE DEHYDROGENASE-RELATED"/>
    <property type="match status" value="1"/>
</dbReference>
<organism evidence="3 4">
    <name type="scientific">Aquibaculum arenosum</name>
    <dbReference type="NCBI Taxonomy" id="3032591"/>
    <lineage>
        <taxon>Bacteria</taxon>
        <taxon>Pseudomonadati</taxon>
        <taxon>Pseudomonadota</taxon>
        <taxon>Alphaproteobacteria</taxon>
        <taxon>Rhodospirillales</taxon>
        <taxon>Rhodovibrionaceae</taxon>
        <taxon>Aquibaculum</taxon>
    </lineage>
</organism>
<evidence type="ECO:0000313" key="4">
    <source>
        <dbReference type="Proteomes" id="UP001215503"/>
    </source>
</evidence>
<keyword evidence="4" id="KW-1185">Reference proteome</keyword>
<feature type="domain" description="FAD dependent oxidoreductase" evidence="2">
    <location>
        <begin position="7"/>
        <end position="398"/>
    </location>
</feature>
<dbReference type="SUPFAM" id="SSF54373">
    <property type="entry name" value="FAD-linked reductases, C-terminal domain"/>
    <property type="match status" value="1"/>
</dbReference>
<protein>
    <submittedName>
        <fullName evidence="3">FAD-binding oxidoreductase</fullName>
    </submittedName>
</protein>
<evidence type="ECO:0000259" key="2">
    <source>
        <dbReference type="Pfam" id="PF01266"/>
    </source>
</evidence>
<proteinExistence type="predicted"/>
<dbReference type="SUPFAM" id="SSF51905">
    <property type="entry name" value="FAD/NAD(P)-binding domain"/>
    <property type="match status" value="1"/>
</dbReference>
<dbReference type="InterPro" id="IPR036188">
    <property type="entry name" value="FAD/NAD-bd_sf"/>
</dbReference>
<evidence type="ECO:0000313" key="3">
    <source>
        <dbReference type="EMBL" id="MDF2095388.1"/>
    </source>
</evidence>
<dbReference type="Proteomes" id="UP001215503">
    <property type="component" value="Unassembled WGS sequence"/>
</dbReference>
<comment type="caution">
    <text evidence="3">The sequence shown here is derived from an EMBL/GenBank/DDBJ whole genome shotgun (WGS) entry which is preliminary data.</text>
</comment>
<name>A0ABT5YKK2_9PROT</name>
<dbReference type="Gene3D" id="3.30.9.10">
    <property type="entry name" value="D-Amino Acid Oxidase, subunit A, domain 2"/>
    <property type="match status" value="1"/>
</dbReference>
<sequence length="418" mass="46077">MMALQVDALVLGAGAVGTAVALHLQRRGMEVVLVDRRDPGEETSFGNAGLLERATLVPYAFPRSVWKLARYARNRRSDMRYDLLHLPRIALWLVRYWWHSQQDRLSASADALLPLIEDCLRAHEELAEVAEAKALIRKEGWVEPLLSPQARDEAQARIDAARKHSVTGLLLGRERLVALEPCVSTAVETAIHWIDPWTVLDPGALLKAHAAALVRLGGTFLRGDAATLSQENGLWQVESTNGPASAPRAVVAMGPWSADLTSRLGYRVPLITKRGYHMHYGLENGSSLRRPILDEEGGYVLAPMTRGIRLTTGIEFAAPDAPPNTIQLDRAELRARHLLPALGERLDPHPWLGRRPCLPDMRPIIGPAPRQEGLWFCFGHAHHGLTLGPVSGLLLAQLVTGEKPFADPTPFAVTRFRS</sequence>